<dbReference type="PROSITE" id="PS51192">
    <property type="entry name" value="HELICASE_ATP_BIND_1"/>
    <property type="match status" value="1"/>
</dbReference>
<evidence type="ECO:0000313" key="7">
    <source>
        <dbReference type="Proteomes" id="UP000095606"/>
    </source>
</evidence>
<dbReference type="SMART" id="SM00490">
    <property type="entry name" value="HELICc"/>
    <property type="match status" value="1"/>
</dbReference>
<name>A0A174K4V8_9BACE</name>
<accession>A0A174K4V8</accession>
<dbReference type="InterPro" id="IPR038718">
    <property type="entry name" value="SNF2-like_sf"/>
</dbReference>
<feature type="region of interest" description="Disordered" evidence="2">
    <location>
        <begin position="547"/>
        <end position="568"/>
    </location>
</feature>
<reference evidence="5 7" key="1">
    <citation type="submission" date="2015-09" db="EMBL/GenBank/DDBJ databases">
        <authorList>
            <consortium name="Pathogen Informatics"/>
        </authorList>
    </citation>
    <scope>NUCLEOTIDE SEQUENCE [LARGE SCALE GENOMIC DNA]</scope>
    <source>
        <strain evidence="5 7">2789STDY5834846</strain>
    </source>
</reference>
<keyword evidence="5" id="KW-0067">ATP-binding</keyword>
<dbReference type="CDD" id="cd18793">
    <property type="entry name" value="SF2_C_SNF"/>
    <property type="match status" value="1"/>
</dbReference>
<dbReference type="EMBL" id="CP103141">
    <property type="protein sequence ID" value="UVQ75912.1"/>
    <property type="molecule type" value="Genomic_DNA"/>
</dbReference>
<evidence type="ECO:0000313" key="5">
    <source>
        <dbReference type="EMBL" id="CUP07092.1"/>
    </source>
</evidence>
<evidence type="ECO:0000259" key="3">
    <source>
        <dbReference type="PROSITE" id="PS51192"/>
    </source>
</evidence>
<evidence type="ECO:0000313" key="6">
    <source>
        <dbReference type="EMBL" id="UVQ75912.1"/>
    </source>
</evidence>
<gene>
    <name evidence="5" type="ORF">ERS852461_01784</name>
    <name evidence="6" type="ORF">NXY30_05850</name>
</gene>
<evidence type="ECO:0000259" key="4">
    <source>
        <dbReference type="PROSITE" id="PS51194"/>
    </source>
</evidence>
<dbReference type="Pfam" id="PF00176">
    <property type="entry name" value="SNF2-rel_dom"/>
    <property type="match status" value="1"/>
</dbReference>
<keyword evidence="5" id="KW-0547">Nucleotide-binding</keyword>
<sequence length="1027" mass="118494">MEEKAITGQVIIVLTEHLTFGTLLIPYMAEQSDDGTWQLIEQAFHASPEAISRMNEAERQAIDIASHYTEKYLMGVYSREKTVSRFLRKLSEDPERIKNNIRPFIEKKLQEMLALIRYHNLPLYQKQVGSKLLYAHHAYRVHPHDVEIHFMFLADETTFRYQLQCYYDGQPLSLSEQKPVIVLTSSPSALLLGMELYFFPHIESVRILPFTKKKKISVPASQIEKYIDNIVIPTARYHEITTQGLNIVEKTYACEAVLSLEDTIYDEQMLRLSFRYGDQTFTPDTVTEMKKIIYRNDFGEIFFFRRDSNAEKEKLRMLTDSGLQQVSDVHFKLSPNASEKTITEWIGTYRAMLQQSFLLTGNMGNTPYCLDEIHIEQSCDDEPDWFELHITVVIGQLRIPFSRFRKHILEEKREFLLPDGRMILLPEEWFSKYGNLLELGTQTETGIRLKPTFVGAVQSALEESSPQNLPFRREIHNIPVPQGVKAQLRPYQQKGFSWMVQLNKQGFGGCLADDMGLGKTLQTLTLLQYIYKPFSTDTATAPMGSVSTEIPASDSQPDKECTTGTPPAREQAADAEGQFSLFSFSSEDELLPEARKIREKNIPKEDAPRAEYGKNSRKPATLIVVPTSLLHNWRQEAKRFTTLSIAEYNSSTVFPKGHPEKFFRRFHLIFTTYGMMRNNIDILRSYTFEYIVLDESQNIKNNDSLTFRSVIQLQSKYRIALTGTPIENSLKDLWAQFRFLQPDLLGEESTFQKQFIIPIKQGNTRMEKRLQQLIAPFILRRSKSEVAPELPPLTEETIYCDMSEEQSESYEQEKNSLRNILLQQPENRDRFHTFSILNGILRLRQLSCHPQLIFPDFNGISGKTEQIIETFDTLRSEGHKVLIFSSFVKHLEILADVFRQQGWKYALLTGSTNNRPSEITHFTEQKDVQAFLISLKAGGVGLNLTQADYVFIIDPWWNPAAEAQAIARAHRIGQDKQVIAYRFITQNSIEEKILQLQEDKRRLAETFITDSDALPALSNEQWADLLE</sequence>
<dbReference type="Gene3D" id="3.40.50.10810">
    <property type="entry name" value="Tandem AAA-ATPase domain"/>
    <property type="match status" value="2"/>
</dbReference>
<dbReference type="Pfam" id="PF00271">
    <property type="entry name" value="Helicase_C"/>
    <property type="match status" value="1"/>
</dbReference>
<keyword evidence="5" id="KW-0347">Helicase</keyword>
<dbReference type="InterPro" id="IPR001650">
    <property type="entry name" value="Helicase_C-like"/>
</dbReference>
<reference evidence="6" key="2">
    <citation type="submission" date="2022-08" db="EMBL/GenBank/DDBJ databases">
        <title>Genome Sequencing of Bacteroides fragilis Group Isolates with Nanopore Technology.</title>
        <authorList>
            <person name="Tisza M.J."/>
            <person name="Smith D."/>
            <person name="Dekker J.P."/>
        </authorList>
    </citation>
    <scope>NUCLEOTIDE SEQUENCE</scope>
    <source>
        <strain evidence="6">BFG-527</strain>
    </source>
</reference>
<dbReference type="PROSITE" id="PS51194">
    <property type="entry name" value="HELICASE_CTER"/>
    <property type="match status" value="1"/>
</dbReference>
<keyword evidence="1" id="KW-0378">Hydrolase</keyword>
<dbReference type="PANTHER" id="PTHR10799">
    <property type="entry name" value="SNF2/RAD54 HELICASE FAMILY"/>
    <property type="match status" value="1"/>
</dbReference>
<keyword evidence="8" id="KW-1185">Reference proteome</keyword>
<evidence type="ECO:0000313" key="8">
    <source>
        <dbReference type="Proteomes" id="UP001060104"/>
    </source>
</evidence>
<dbReference type="Gene3D" id="3.40.50.300">
    <property type="entry name" value="P-loop containing nucleotide triphosphate hydrolases"/>
    <property type="match status" value="1"/>
</dbReference>
<dbReference type="InterPro" id="IPR049730">
    <property type="entry name" value="SNF2/RAD54-like_C"/>
</dbReference>
<dbReference type="RefSeq" id="WP_055269330.1">
    <property type="nucleotide sequence ID" value="NZ_CAXKYA010000007.1"/>
</dbReference>
<protein>
    <submittedName>
        <fullName evidence="6">DEAD/DEAH box helicase</fullName>
    </submittedName>
    <submittedName>
        <fullName evidence="5">Snf2 family helicase</fullName>
    </submittedName>
</protein>
<dbReference type="GO" id="GO:0005524">
    <property type="term" value="F:ATP binding"/>
    <property type="evidence" value="ECO:0007669"/>
    <property type="project" value="InterPro"/>
</dbReference>
<evidence type="ECO:0000256" key="1">
    <source>
        <dbReference type="ARBA" id="ARBA00022801"/>
    </source>
</evidence>
<dbReference type="GO" id="GO:0016787">
    <property type="term" value="F:hydrolase activity"/>
    <property type="evidence" value="ECO:0007669"/>
    <property type="project" value="UniProtKB-KW"/>
</dbReference>
<evidence type="ECO:0000256" key="2">
    <source>
        <dbReference type="SAM" id="MobiDB-lite"/>
    </source>
</evidence>
<dbReference type="InterPro" id="IPR000330">
    <property type="entry name" value="SNF2_N"/>
</dbReference>
<dbReference type="GeneID" id="69588157"/>
<dbReference type="AlphaFoldDB" id="A0A174K4V8"/>
<organism evidence="5 7">
    <name type="scientific">Bacteroides faecis</name>
    <dbReference type="NCBI Taxonomy" id="674529"/>
    <lineage>
        <taxon>Bacteria</taxon>
        <taxon>Pseudomonadati</taxon>
        <taxon>Bacteroidota</taxon>
        <taxon>Bacteroidia</taxon>
        <taxon>Bacteroidales</taxon>
        <taxon>Bacteroidaceae</taxon>
        <taxon>Bacteroides</taxon>
    </lineage>
</organism>
<dbReference type="InterPro" id="IPR027417">
    <property type="entry name" value="P-loop_NTPase"/>
</dbReference>
<dbReference type="Proteomes" id="UP001060104">
    <property type="component" value="Chromosome"/>
</dbReference>
<dbReference type="SUPFAM" id="SSF52540">
    <property type="entry name" value="P-loop containing nucleoside triphosphate hydrolases"/>
    <property type="match status" value="2"/>
</dbReference>
<dbReference type="EMBL" id="CZAE01000007">
    <property type="protein sequence ID" value="CUP07092.1"/>
    <property type="molecule type" value="Genomic_DNA"/>
</dbReference>
<dbReference type="Proteomes" id="UP000095606">
    <property type="component" value="Unassembled WGS sequence"/>
</dbReference>
<proteinExistence type="predicted"/>
<feature type="domain" description="Helicase C-terminal" evidence="4">
    <location>
        <begin position="866"/>
        <end position="1014"/>
    </location>
</feature>
<feature type="domain" description="Helicase ATP-binding" evidence="3">
    <location>
        <begin position="500"/>
        <end position="743"/>
    </location>
</feature>
<dbReference type="InterPro" id="IPR014001">
    <property type="entry name" value="Helicase_ATP-bd"/>
</dbReference>
<dbReference type="SMART" id="SM00487">
    <property type="entry name" value="DEXDc"/>
    <property type="match status" value="1"/>
</dbReference>
<dbReference type="GO" id="GO:0004386">
    <property type="term" value="F:helicase activity"/>
    <property type="evidence" value="ECO:0007669"/>
    <property type="project" value="UniProtKB-KW"/>
</dbReference>